<gene>
    <name evidence="4" type="ORF">M231_00358</name>
</gene>
<accession>A0A4Q1BW63</accession>
<comment type="caution">
    <text evidence="4">The sequence shown here is derived from an EMBL/GenBank/DDBJ whole genome shotgun (WGS) entry which is preliminary data.</text>
</comment>
<evidence type="ECO:0008006" key="6">
    <source>
        <dbReference type="Google" id="ProtNLM"/>
    </source>
</evidence>
<dbReference type="Gene3D" id="3.40.50.2000">
    <property type="entry name" value="Glycogen Phosphorylase B"/>
    <property type="match status" value="2"/>
</dbReference>
<keyword evidence="2" id="KW-0808">Transferase</keyword>
<evidence type="ECO:0000256" key="2">
    <source>
        <dbReference type="ARBA" id="ARBA00022679"/>
    </source>
</evidence>
<evidence type="ECO:0000256" key="3">
    <source>
        <dbReference type="SAM" id="MobiDB-lite"/>
    </source>
</evidence>
<dbReference type="OrthoDB" id="5835829at2759"/>
<dbReference type="OMA" id="ITHEWEE"/>
<proteinExistence type="inferred from homology"/>
<dbReference type="AlphaFoldDB" id="A0A4Q1BW63"/>
<feature type="compositionally biased region" description="Polar residues" evidence="3">
    <location>
        <begin position="550"/>
        <end position="559"/>
    </location>
</feature>
<dbReference type="GO" id="GO:0008194">
    <property type="term" value="F:UDP-glycosyltransferase activity"/>
    <property type="evidence" value="ECO:0007669"/>
    <property type="project" value="InterPro"/>
</dbReference>
<feature type="region of interest" description="Disordered" evidence="3">
    <location>
        <begin position="539"/>
        <end position="559"/>
    </location>
</feature>
<dbReference type="InParanoid" id="A0A4Q1BW63"/>
<evidence type="ECO:0000313" key="5">
    <source>
        <dbReference type="Proteomes" id="UP000289152"/>
    </source>
</evidence>
<protein>
    <recommendedName>
        <fullName evidence="6">UDP-glycosyltransferases domain-containing protein</fullName>
    </recommendedName>
</protein>
<comment type="similarity">
    <text evidence="1">Belongs to the UDP-glycosyltransferase family.</text>
</comment>
<evidence type="ECO:0000313" key="4">
    <source>
        <dbReference type="EMBL" id="RXK42368.1"/>
    </source>
</evidence>
<dbReference type="PANTHER" id="PTHR11926">
    <property type="entry name" value="GLUCOSYL/GLUCURONOSYL TRANSFERASES"/>
    <property type="match status" value="1"/>
</dbReference>
<dbReference type="EMBL" id="SDIL01000002">
    <property type="protein sequence ID" value="RXK42368.1"/>
    <property type="molecule type" value="Genomic_DNA"/>
</dbReference>
<keyword evidence="5" id="KW-1185">Reference proteome</keyword>
<evidence type="ECO:0000256" key="1">
    <source>
        <dbReference type="ARBA" id="ARBA00009995"/>
    </source>
</evidence>
<dbReference type="VEuPathDB" id="FungiDB:TREMEDRAFT_63493"/>
<dbReference type="PANTHER" id="PTHR11926:SF774">
    <property type="entry name" value="UDP-GLYCOSYLTRANSFERASE 85A1-RELATED"/>
    <property type="match status" value="1"/>
</dbReference>
<dbReference type="InterPro" id="IPR002213">
    <property type="entry name" value="UDP_glucos_trans"/>
</dbReference>
<reference evidence="4 5" key="1">
    <citation type="submission" date="2016-06" db="EMBL/GenBank/DDBJ databases">
        <title>Evolution of pathogenesis and genome organization in the Tremellales.</title>
        <authorList>
            <person name="Cuomo C."/>
            <person name="Litvintseva A."/>
            <person name="Heitman J."/>
            <person name="Chen Y."/>
            <person name="Sun S."/>
            <person name="Springer D."/>
            <person name="Dromer F."/>
            <person name="Young S."/>
            <person name="Zeng Q."/>
            <person name="Chapman S."/>
            <person name="Gujja S."/>
            <person name="Saif S."/>
            <person name="Birren B."/>
        </authorList>
    </citation>
    <scope>NUCLEOTIDE SEQUENCE [LARGE SCALE GENOMIC DNA]</scope>
    <source>
        <strain evidence="4 5">ATCC 28783</strain>
    </source>
</reference>
<name>A0A4Q1BW63_TREME</name>
<dbReference type="SUPFAM" id="SSF53756">
    <property type="entry name" value="UDP-Glycosyltransferase/glycogen phosphorylase"/>
    <property type="match status" value="1"/>
</dbReference>
<dbReference type="CDD" id="cd03784">
    <property type="entry name" value="GT1_Gtf-like"/>
    <property type="match status" value="1"/>
</dbReference>
<organism evidence="4 5">
    <name type="scientific">Tremella mesenterica</name>
    <name type="common">Jelly fungus</name>
    <dbReference type="NCBI Taxonomy" id="5217"/>
    <lineage>
        <taxon>Eukaryota</taxon>
        <taxon>Fungi</taxon>
        <taxon>Dikarya</taxon>
        <taxon>Basidiomycota</taxon>
        <taxon>Agaricomycotina</taxon>
        <taxon>Tremellomycetes</taxon>
        <taxon>Tremellales</taxon>
        <taxon>Tremellaceae</taxon>
        <taxon>Tremella</taxon>
    </lineage>
</organism>
<sequence length="559" mass="62347">MTNMTEERIVHSIVIPLGLWGHSRPLLHTCLNLLVSQPSLHITILLEPTARFQVGNELVSPALRHLHTPNNISTIEKDFTSNTNTNGLGNTTKSPMERLQLIVVESYAHAKEAFDPSHLVTEATSYAAMIPTFLEHLLKGNEKVVAVDNKFRGIKVTSVIFDLFQSFVPELMTGLLKTLHLDPIPLLGFCPSNAAAAWHHFATEASGGFIAITESHVKVDLANGRDIDEAYAEHGFASYGVVKQIPGLPPKYDYEYRPLLGAAICPIAVTRQVSTMYTSLWHPACSGLILPTIQELEEECHKALEVELGKPVYMVGIQFPRPMWQHTRQPIEMEKPEDCRVIEFLDGMEKKHGRNSVVYISFGSLWYPSLRLELIVYILDSLAEAVIPYVFAYATWLVTEQPKEIQEKIAAYPNGCMVKFAPQWQVLQHPAVGFAVTHCGSNSTAECIMTETPIVAMPFAADQGEFASMICDIYKAGITLRQTSTFKEKNANFDKYYDGTRIIGTEAAIKDELKHAWTTLKGLEGEVMRNNMRHLRSVAETSRTEGKGMSTMSRVGQCL</sequence>
<dbReference type="Proteomes" id="UP000289152">
    <property type="component" value="Unassembled WGS sequence"/>
</dbReference>
<dbReference type="Pfam" id="PF00201">
    <property type="entry name" value="UDPGT"/>
    <property type="match status" value="1"/>
</dbReference>